<feature type="domain" description="HTH lacI-type" evidence="4">
    <location>
        <begin position="2"/>
        <end position="58"/>
    </location>
</feature>
<dbReference type="CDD" id="cd01544">
    <property type="entry name" value="PBP1_GalR"/>
    <property type="match status" value="1"/>
</dbReference>
<keyword evidence="6" id="KW-1185">Reference proteome</keyword>
<gene>
    <name evidence="5" type="primary">galR</name>
    <name evidence="5" type="ORF">SG0102_29120</name>
</gene>
<keyword evidence="3" id="KW-0804">Transcription</keyword>
<dbReference type="InterPro" id="IPR028082">
    <property type="entry name" value="Peripla_BP_I"/>
</dbReference>
<evidence type="ECO:0000259" key="4">
    <source>
        <dbReference type="PROSITE" id="PS50932"/>
    </source>
</evidence>
<dbReference type="Pfam" id="PF00356">
    <property type="entry name" value="LacI"/>
    <property type="match status" value="1"/>
</dbReference>
<dbReference type="AlphaFoldDB" id="A0A3G9JTR1"/>
<evidence type="ECO:0000313" key="6">
    <source>
        <dbReference type="Proteomes" id="UP000268059"/>
    </source>
</evidence>
<dbReference type="InterPro" id="IPR046335">
    <property type="entry name" value="LacI/GalR-like_sensor"/>
</dbReference>
<dbReference type="GO" id="GO:0003700">
    <property type="term" value="F:DNA-binding transcription factor activity"/>
    <property type="evidence" value="ECO:0007669"/>
    <property type="project" value="TreeGrafter"/>
</dbReference>
<keyword evidence="2" id="KW-0238">DNA-binding</keyword>
<evidence type="ECO:0000256" key="2">
    <source>
        <dbReference type="ARBA" id="ARBA00023125"/>
    </source>
</evidence>
<protein>
    <submittedName>
        <fullName evidence="5">LacI family transcriptional regulator</fullName>
    </submittedName>
</protein>
<evidence type="ECO:0000313" key="5">
    <source>
        <dbReference type="EMBL" id="BBH27978.1"/>
    </source>
</evidence>
<dbReference type="CDD" id="cd01392">
    <property type="entry name" value="HTH_LacI"/>
    <property type="match status" value="1"/>
</dbReference>
<dbReference type="Gene3D" id="1.10.260.40">
    <property type="entry name" value="lambda repressor-like DNA-binding domains"/>
    <property type="match status" value="1"/>
</dbReference>
<sequence length="328" mass="37183">MATLKDVAERAGVSQSAVSRCLNNDPTLNLPKETREAILKAAQDLHYTKKRKAQVMHTLAILQWYSLEQEASDPYYLMIRNGVENYAHAHHMKINRVFKSDRDYLSKLHDVDGIICIGKFARSEMQAIDAMHPALFVDMAIDDYAFSTLTADFTKATYDIMDYLTSCHHQDIGFLGGMEYLSDGTLYPDSRYHTFIDYAQSHHLNYQDYTLLSSYSREDGYTMMTSLIQKGKLPTAFVCASDPIAIGALRALHEHHLKVPEDISIISYDDIDEASYTNPSLTTIHTPAYELGEYAGMLLKGMLETKSRLPMKVVLPCTLLERESVTKR</sequence>
<dbReference type="OrthoDB" id="43195at2"/>
<reference evidence="5 6" key="1">
    <citation type="submission" date="2018-11" db="EMBL/GenBank/DDBJ databases">
        <title>Novel Erysipelotrichaceae bacterium isolated from small intestine of a swine.</title>
        <authorList>
            <person name="Kim J.S."/>
            <person name="Choe H."/>
            <person name="Lee Y.R."/>
            <person name="Kim K.M."/>
            <person name="Park D.S."/>
        </authorList>
    </citation>
    <scope>NUCLEOTIDE SEQUENCE [LARGE SCALE GENOMIC DNA]</scope>
    <source>
        <strain evidence="5 6">SG0102</strain>
    </source>
</reference>
<proteinExistence type="predicted"/>
<dbReference type="RefSeq" id="WP_125120652.1">
    <property type="nucleotide sequence ID" value="NZ_AP019309.1"/>
</dbReference>
<dbReference type="SUPFAM" id="SSF53822">
    <property type="entry name" value="Periplasmic binding protein-like I"/>
    <property type="match status" value="1"/>
</dbReference>
<dbReference type="SUPFAM" id="SSF47413">
    <property type="entry name" value="lambda repressor-like DNA-binding domains"/>
    <property type="match status" value="1"/>
</dbReference>
<dbReference type="PANTHER" id="PTHR30146:SF149">
    <property type="entry name" value="HTH-TYPE TRANSCRIPTIONAL REGULATOR EBGR"/>
    <property type="match status" value="1"/>
</dbReference>
<dbReference type="PANTHER" id="PTHR30146">
    <property type="entry name" value="LACI-RELATED TRANSCRIPTIONAL REPRESSOR"/>
    <property type="match status" value="1"/>
</dbReference>
<evidence type="ECO:0000256" key="3">
    <source>
        <dbReference type="ARBA" id="ARBA00023163"/>
    </source>
</evidence>
<dbReference type="GO" id="GO:0000976">
    <property type="term" value="F:transcription cis-regulatory region binding"/>
    <property type="evidence" value="ECO:0007669"/>
    <property type="project" value="TreeGrafter"/>
</dbReference>
<dbReference type="Proteomes" id="UP000268059">
    <property type="component" value="Chromosome"/>
</dbReference>
<keyword evidence="1" id="KW-0805">Transcription regulation</keyword>
<dbReference type="EMBL" id="AP019309">
    <property type="protein sequence ID" value="BBH27978.1"/>
    <property type="molecule type" value="Genomic_DNA"/>
</dbReference>
<dbReference type="InParanoid" id="A0A3G9JTR1"/>
<dbReference type="Pfam" id="PF13377">
    <property type="entry name" value="Peripla_BP_3"/>
    <property type="match status" value="1"/>
</dbReference>
<dbReference type="KEGG" id="ebm:SG0102_29120"/>
<dbReference type="Gene3D" id="3.40.50.2300">
    <property type="match status" value="2"/>
</dbReference>
<organism evidence="5 6">
    <name type="scientific">Intestinibaculum porci</name>
    <dbReference type="NCBI Taxonomy" id="2487118"/>
    <lineage>
        <taxon>Bacteria</taxon>
        <taxon>Bacillati</taxon>
        <taxon>Bacillota</taxon>
        <taxon>Erysipelotrichia</taxon>
        <taxon>Erysipelotrichales</taxon>
        <taxon>Erysipelotrichaceae</taxon>
        <taxon>Intestinibaculum</taxon>
    </lineage>
</organism>
<dbReference type="PROSITE" id="PS50932">
    <property type="entry name" value="HTH_LACI_2"/>
    <property type="match status" value="1"/>
</dbReference>
<dbReference type="FunCoup" id="A0A3G9JTR1">
    <property type="interactions" value="20"/>
</dbReference>
<name>A0A3G9JTR1_9FIRM</name>
<dbReference type="InterPro" id="IPR000843">
    <property type="entry name" value="HTH_LacI"/>
</dbReference>
<dbReference type="InterPro" id="IPR010982">
    <property type="entry name" value="Lambda_DNA-bd_dom_sf"/>
</dbReference>
<dbReference type="SMART" id="SM00354">
    <property type="entry name" value="HTH_LACI"/>
    <property type="match status" value="1"/>
</dbReference>
<evidence type="ECO:0000256" key="1">
    <source>
        <dbReference type="ARBA" id="ARBA00023015"/>
    </source>
</evidence>
<accession>A0A3G9JTR1</accession>